<dbReference type="EMBL" id="JAVDQA010000001">
    <property type="protein sequence ID" value="MDR6300047.1"/>
    <property type="molecule type" value="Genomic_DNA"/>
</dbReference>
<evidence type="ECO:0008006" key="3">
    <source>
        <dbReference type="Google" id="ProtNLM"/>
    </source>
</evidence>
<reference evidence="1 2" key="1">
    <citation type="submission" date="2023-07" db="EMBL/GenBank/DDBJ databases">
        <title>Genomic Encyclopedia of Type Strains, Phase IV (KMG-IV): sequencing the most valuable type-strain genomes for metagenomic binning, comparative biology and taxonomic classification.</title>
        <authorList>
            <person name="Goeker M."/>
        </authorList>
    </citation>
    <scope>NUCLEOTIDE SEQUENCE [LARGE SCALE GENOMIC DNA]</scope>
    <source>
        <strain evidence="1 2">DSM 102814</strain>
    </source>
</reference>
<dbReference type="RefSeq" id="WP_309726955.1">
    <property type="nucleotide sequence ID" value="NZ_JAVDQA010000001.1"/>
</dbReference>
<proteinExistence type="predicted"/>
<evidence type="ECO:0000313" key="2">
    <source>
        <dbReference type="Proteomes" id="UP001257659"/>
    </source>
</evidence>
<accession>A0ABU1K6A4</accession>
<dbReference type="Proteomes" id="UP001257659">
    <property type="component" value="Unassembled WGS sequence"/>
</dbReference>
<organism evidence="1 2">
    <name type="scientific">Mesonia maritima</name>
    <dbReference type="NCBI Taxonomy" id="1793873"/>
    <lineage>
        <taxon>Bacteria</taxon>
        <taxon>Pseudomonadati</taxon>
        <taxon>Bacteroidota</taxon>
        <taxon>Flavobacteriia</taxon>
        <taxon>Flavobacteriales</taxon>
        <taxon>Flavobacteriaceae</taxon>
        <taxon>Mesonia</taxon>
    </lineage>
</organism>
<sequence length="177" mass="20913">MSKSLIILLVFFVFSCNKPRKYSLSKKEKEILTATIDSMYKWDQGIRSKMSDLDSVYGLNSNPYEALNNNVYRFKNDSLWDIAHKIDEENTKKLIEITKTYGFPNNKRLGVYKSKAYLIFVHSPKEYFSVIDSLIKEEFEQNRISEYKKEYIFWHTQGRNGMPPMAGKKDEVIFLDF</sequence>
<gene>
    <name evidence="1" type="ORF">GGR31_000663</name>
</gene>
<evidence type="ECO:0000313" key="1">
    <source>
        <dbReference type="EMBL" id="MDR6300047.1"/>
    </source>
</evidence>
<name>A0ABU1K6A4_9FLAO</name>
<protein>
    <recommendedName>
        <fullName evidence="3">Lipoprotein</fullName>
    </recommendedName>
</protein>
<dbReference type="PROSITE" id="PS51257">
    <property type="entry name" value="PROKAR_LIPOPROTEIN"/>
    <property type="match status" value="1"/>
</dbReference>
<comment type="caution">
    <text evidence="1">The sequence shown here is derived from an EMBL/GenBank/DDBJ whole genome shotgun (WGS) entry which is preliminary data.</text>
</comment>
<keyword evidence="2" id="KW-1185">Reference proteome</keyword>